<dbReference type="PANTHER" id="PTHR24006">
    <property type="entry name" value="UBIQUITIN CARBOXYL-TERMINAL HYDROLASE"/>
    <property type="match status" value="1"/>
</dbReference>
<dbReference type="SUPFAM" id="SSF54001">
    <property type="entry name" value="Cysteine proteinases"/>
    <property type="match status" value="1"/>
</dbReference>
<organism evidence="2 3">
    <name type="scientific">Hamiltosporidium magnivora</name>
    <dbReference type="NCBI Taxonomy" id="148818"/>
    <lineage>
        <taxon>Eukaryota</taxon>
        <taxon>Fungi</taxon>
        <taxon>Fungi incertae sedis</taxon>
        <taxon>Microsporidia</taxon>
        <taxon>Dubosqiidae</taxon>
        <taxon>Hamiltosporidium</taxon>
    </lineage>
</organism>
<evidence type="ECO:0000313" key="2">
    <source>
        <dbReference type="EMBL" id="TBU03414.1"/>
    </source>
</evidence>
<dbReference type="InterPro" id="IPR050164">
    <property type="entry name" value="Peptidase_C19"/>
</dbReference>
<reference evidence="2 3" key="1">
    <citation type="submission" date="2017-12" db="EMBL/GenBank/DDBJ databases">
        <authorList>
            <person name="Pombert J.-F."/>
            <person name="Haag K.L."/>
            <person name="Ebert D."/>
        </authorList>
    </citation>
    <scope>NUCLEOTIDE SEQUENCE [LARGE SCALE GENOMIC DNA]</scope>
    <source>
        <strain evidence="2">IL-BN-2</strain>
    </source>
</reference>
<comment type="caution">
    <text evidence="2">The sequence shown here is derived from an EMBL/GenBank/DDBJ whole genome shotgun (WGS) entry which is preliminary data.</text>
</comment>
<dbReference type="GO" id="GO:0004843">
    <property type="term" value="F:cysteine-type deubiquitinase activity"/>
    <property type="evidence" value="ECO:0007669"/>
    <property type="project" value="InterPro"/>
</dbReference>
<dbReference type="InterPro" id="IPR038765">
    <property type="entry name" value="Papain-like_cys_pep_sf"/>
</dbReference>
<dbReference type="InterPro" id="IPR028889">
    <property type="entry name" value="USP"/>
</dbReference>
<dbReference type="PROSITE" id="PS50235">
    <property type="entry name" value="USP_3"/>
    <property type="match status" value="1"/>
</dbReference>
<dbReference type="VEuPathDB" id="MicrosporidiaDB:CWI36_0148p0030"/>
<evidence type="ECO:0000259" key="1">
    <source>
        <dbReference type="PROSITE" id="PS50235"/>
    </source>
</evidence>
<dbReference type="Proteomes" id="UP000293045">
    <property type="component" value="Unassembled WGS sequence"/>
</dbReference>
<evidence type="ECO:0000313" key="3">
    <source>
        <dbReference type="Proteomes" id="UP000293045"/>
    </source>
</evidence>
<dbReference type="VEuPathDB" id="MicrosporidiaDB:CWI39_0971p0010"/>
<accession>A0A4Q9L795</accession>
<dbReference type="InterPro" id="IPR001394">
    <property type="entry name" value="Peptidase_C19_UCH"/>
</dbReference>
<keyword evidence="2" id="KW-0378">Hydrolase</keyword>
<sequence>MSIISIILVKQNYNKDKNTTKDKLESSENILECPEKNIVGLLNHDYVCYFNSIIQALYYQPNFIDKLFSYSSNEHQICIILLKDIFTQMSEGKIVDTSKYLKRIIAVTQWRKIFEIGKYQDASRCLYIIFDQIEKEIIHTLSLKYREIVDITKIQSNNFISDFFRLELTCSSYCSYSKETKTYKTNPYFLCLFLDKSVQESINKYFSIHKSVCENHLDESELHCEINRKEISVYSSNIIIKHSLFPPTTDVLINNKIIIQNFEYIFTACIFHVESVHYYTVVVSETSIYELNDIKVKKLNIQSIEDLESKDIPYFLFYRRLN</sequence>
<dbReference type="GO" id="GO:0016579">
    <property type="term" value="P:protein deubiquitination"/>
    <property type="evidence" value="ECO:0007669"/>
    <property type="project" value="InterPro"/>
</dbReference>
<dbReference type="Gene3D" id="3.90.70.10">
    <property type="entry name" value="Cysteine proteinases"/>
    <property type="match status" value="1"/>
</dbReference>
<feature type="domain" description="USP" evidence="1">
    <location>
        <begin position="39"/>
        <end position="321"/>
    </location>
</feature>
<proteinExistence type="predicted"/>
<dbReference type="EMBL" id="PIXR01000971">
    <property type="protein sequence ID" value="TBU03414.1"/>
    <property type="molecule type" value="Genomic_DNA"/>
</dbReference>
<protein>
    <submittedName>
        <fullName evidence="2">Putative ubiquitin carboxyl-terminal hydrolase</fullName>
    </submittedName>
</protein>
<dbReference type="GO" id="GO:0005829">
    <property type="term" value="C:cytosol"/>
    <property type="evidence" value="ECO:0007669"/>
    <property type="project" value="TreeGrafter"/>
</dbReference>
<dbReference type="Pfam" id="PF00443">
    <property type="entry name" value="UCH"/>
    <property type="match status" value="1"/>
</dbReference>
<dbReference type="GO" id="GO:0005634">
    <property type="term" value="C:nucleus"/>
    <property type="evidence" value="ECO:0007669"/>
    <property type="project" value="TreeGrafter"/>
</dbReference>
<dbReference type="PANTHER" id="PTHR24006:SF827">
    <property type="entry name" value="UBIQUITIN CARBOXYL-TERMINAL HYDROLASE 34"/>
    <property type="match status" value="1"/>
</dbReference>
<dbReference type="AlphaFoldDB" id="A0A4Q9L795"/>
<name>A0A4Q9L795_9MICR</name>
<gene>
    <name evidence="2" type="ORF">CWI39_0971p0010</name>
</gene>